<evidence type="ECO:0000313" key="6">
    <source>
        <dbReference type="EMBL" id="RCL75327.1"/>
    </source>
</evidence>
<dbReference type="SUPFAM" id="SSF51735">
    <property type="entry name" value="NAD(P)-binding Rossmann-fold domains"/>
    <property type="match status" value="1"/>
</dbReference>
<organism evidence="6 7">
    <name type="scientific">PS1 clade bacterium</name>
    <dbReference type="NCBI Taxonomy" id="2175152"/>
    <lineage>
        <taxon>Bacteria</taxon>
        <taxon>Pseudomonadati</taxon>
        <taxon>Pseudomonadota</taxon>
        <taxon>Alphaproteobacteria</taxon>
        <taxon>PS1 clade</taxon>
    </lineage>
</organism>
<dbReference type="PANTHER" id="PTHR22981:SF7">
    <property type="entry name" value="3-HYDROXYISOBUTYRATE DEHYDROGENASE, MITOCHONDRIAL"/>
    <property type="match status" value="1"/>
</dbReference>
<dbReference type="InterPro" id="IPR006115">
    <property type="entry name" value="6PGDH_NADP-bd"/>
</dbReference>
<dbReference type="PANTHER" id="PTHR22981">
    <property type="entry name" value="3-HYDROXYISOBUTYRATE DEHYDROGENASE-RELATED"/>
    <property type="match status" value="1"/>
</dbReference>
<evidence type="ECO:0000259" key="5">
    <source>
        <dbReference type="Pfam" id="PF14833"/>
    </source>
</evidence>
<keyword evidence="2" id="KW-0520">NAD</keyword>
<gene>
    <name evidence="6" type="ORF">DBW69_06415</name>
</gene>
<dbReference type="PIRSF" id="PIRSF000103">
    <property type="entry name" value="HIBADH"/>
    <property type="match status" value="1"/>
</dbReference>
<evidence type="ECO:0000256" key="3">
    <source>
        <dbReference type="PIRSR" id="PIRSR000103-1"/>
    </source>
</evidence>
<evidence type="ECO:0000256" key="2">
    <source>
        <dbReference type="ARBA" id="ARBA00023027"/>
    </source>
</evidence>
<comment type="caution">
    <text evidence="6">The sequence shown here is derived from an EMBL/GenBank/DDBJ whole genome shotgun (WGS) entry which is preliminary data.</text>
</comment>
<evidence type="ECO:0000259" key="4">
    <source>
        <dbReference type="Pfam" id="PF03446"/>
    </source>
</evidence>
<dbReference type="SUPFAM" id="SSF48179">
    <property type="entry name" value="6-phosphogluconate dehydrogenase C-terminal domain-like"/>
    <property type="match status" value="1"/>
</dbReference>
<dbReference type="InterPro" id="IPR029154">
    <property type="entry name" value="HIBADH-like_NADP-bd"/>
</dbReference>
<accession>A0A368DU12</accession>
<dbReference type="InterPro" id="IPR008927">
    <property type="entry name" value="6-PGluconate_DH-like_C_sf"/>
</dbReference>
<dbReference type="InterPro" id="IPR015815">
    <property type="entry name" value="HIBADH-related"/>
</dbReference>
<feature type="domain" description="3-hydroxyisobutyrate dehydrogenase-like NAD-binding" evidence="5">
    <location>
        <begin position="168"/>
        <end position="278"/>
    </location>
</feature>
<dbReference type="InterPro" id="IPR013328">
    <property type="entry name" value="6PGD_dom2"/>
</dbReference>
<sequence length="295" mass="31226">MTIKRNIGYIGLGNIGGPTAKHLIKDEFNLHVYDLSEDAVRALTDEGASASSTIPELASKCEHIGLCVRDDKDINNILYGPDGILENANPGTLIAISSTISHSSLAQWENDVTQAGMSLVDAPISGGAHGAAAGTLVYMVGCSEEEFERAQPVFETSAELVIHAGKLGSGTTLKLANNLMTYAQLIAVSEAFALAEAHSVDPKLLFEISAINGVINQNTQMFISARNDLFSSGGVDLVKEFMSGNAGLGEKDLKCAMESANAASIELPLTRLSQDLIKGVFFNETNYKDGVSNDT</sequence>
<reference evidence="6 7" key="1">
    <citation type="journal article" date="2018" name="Microbiome">
        <title>Fine metagenomic profile of the Mediterranean stratified and mixed water columns revealed by assembly and recruitment.</title>
        <authorList>
            <person name="Haro-Moreno J.M."/>
            <person name="Lopez-Perez M."/>
            <person name="De La Torre J.R."/>
            <person name="Picazo A."/>
            <person name="Camacho A."/>
            <person name="Rodriguez-Valera F."/>
        </authorList>
    </citation>
    <scope>NUCLEOTIDE SEQUENCE [LARGE SCALE GENOMIC DNA]</scope>
    <source>
        <strain evidence="6">MED-G55</strain>
    </source>
</reference>
<name>A0A368DU12_9PROT</name>
<protein>
    <submittedName>
        <fullName evidence="6">NAD(P)-dependent oxidoreductase</fullName>
    </submittedName>
</protein>
<dbReference type="EMBL" id="QOQF01000035">
    <property type="protein sequence ID" value="RCL75327.1"/>
    <property type="molecule type" value="Genomic_DNA"/>
</dbReference>
<dbReference type="Pfam" id="PF14833">
    <property type="entry name" value="NAD_binding_11"/>
    <property type="match status" value="1"/>
</dbReference>
<dbReference type="Proteomes" id="UP000252132">
    <property type="component" value="Unassembled WGS sequence"/>
</dbReference>
<dbReference type="GO" id="GO:0051287">
    <property type="term" value="F:NAD binding"/>
    <property type="evidence" value="ECO:0007669"/>
    <property type="project" value="InterPro"/>
</dbReference>
<keyword evidence="1" id="KW-0560">Oxidoreductase</keyword>
<proteinExistence type="predicted"/>
<feature type="active site" evidence="3">
    <location>
        <position position="174"/>
    </location>
</feature>
<evidence type="ECO:0000313" key="7">
    <source>
        <dbReference type="Proteomes" id="UP000252132"/>
    </source>
</evidence>
<dbReference type="GO" id="GO:0050661">
    <property type="term" value="F:NADP binding"/>
    <property type="evidence" value="ECO:0007669"/>
    <property type="project" value="InterPro"/>
</dbReference>
<dbReference type="GO" id="GO:0016616">
    <property type="term" value="F:oxidoreductase activity, acting on the CH-OH group of donors, NAD or NADP as acceptor"/>
    <property type="evidence" value="ECO:0007669"/>
    <property type="project" value="TreeGrafter"/>
</dbReference>
<feature type="domain" description="6-phosphogluconate dehydrogenase NADP-binding" evidence="4">
    <location>
        <begin position="6"/>
        <end position="164"/>
    </location>
</feature>
<dbReference type="Pfam" id="PF03446">
    <property type="entry name" value="NAD_binding_2"/>
    <property type="match status" value="1"/>
</dbReference>
<dbReference type="Gene3D" id="1.10.1040.10">
    <property type="entry name" value="N-(1-d-carboxylethyl)-l-norvaline Dehydrogenase, domain 2"/>
    <property type="match status" value="1"/>
</dbReference>
<dbReference type="Gene3D" id="3.40.50.720">
    <property type="entry name" value="NAD(P)-binding Rossmann-like Domain"/>
    <property type="match status" value="1"/>
</dbReference>
<dbReference type="InterPro" id="IPR036291">
    <property type="entry name" value="NAD(P)-bd_dom_sf"/>
</dbReference>
<evidence type="ECO:0000256" key="1">
    <source>
        <dbReference type="ARBA" id="ARBA00023002"/>
    </source>
</evidence>
<dbReference type="AlphaFoldDB" id="A0A368DU12"/>